<comment type="caution">
    <text evidence="2">The sequence shown here is derived from an EMBL/GenBank/DDBJ whole genome shotgun (WGS) entry which is preliminary data.</text>
</comment>
<organism evidence="2 3">
    <name type="scientific">Phyllostomus discolor</name>
    <name type="common">pale spear-nosed bat</name>
    <dbReference type="NCBI Taxonomy" id="89673"/>
    <lineage>
        <taxon>Eukaryota</taxon>
        <taxon>Metazoa</taxon>
        <taxon>Chordata</taxon>
        <taxon>Craniata</taxon>
        <taxon>Vertebrata</taxon>
        <taxon>Euteleostomi</taxon>
        <taxon>Mammalia</taxon>
        <taxon>Eutheria</taxon>
        <taxon>Laurasiatheria</taxon>
        <taxon>Chiroptera</taxon>
        <taxon>Yangochiroptera</taxon>
        <taxon>Phyllostomidae</taxon>
        <taxon>Phyllostominae</taxon>
        <taxon>Phyllostomus</taxon>
    </lineage>
</organism>
<evidence type="ECO:0000256" key="1">
    <source>
        <dbReference type="SAM" id="Phobius"/>
    </source>
</evidence>
<accession>A0A833YIH8</accession>
<gene>
    <name evidence="2" type="ORF">HJG60_009301</name>
</gene>
<name>A0A833YIH8_9CHIR</name>
<keyword evidence="1" id="KW-0812">Transmembrane</keyword>
<proteinExistence type="predicted"/>
<sequence>MEERRQGAWELLCSPLCRLCPPPEQLIQEMGFVLGEGCWNVTWGIWILSVFPIQVPEGGRGQAMEVPHPHTRQSPTLLGFLLGPGQGESKCVAVDLFSIFLFVLYGDAFLVFYTIRKEKVLDILMSFVGKLFHYICCKEVYY</sequence>
<dbReference type="Proteomes" id="UP000664940">
    <property type="component" value="Unassembled WGS sequence"/>
</dbReference>
<dbReference type="AlphaFoldDB" id="A0A833YIH8"/>
<reference evidence="2 3" key="1">
    <citation type="journal article" date="2020" name="Nature">
        <title>Six reference-quality genomes reveal evolution of bat adaptations.</title>
        <authorList>
            <person name="Jebb D."/>
            <person name="Huang Z."/>
            <person name="Pippel M."/>
            <person name="Hughes G.M."/>
            <person name="Lavrichenko K."/>
            <person name="Devanna P."/>
            <person name="Winkler S."/>
            <person name="Jermiin L.S."/>
            <person name="Skirmuntt E.C."/>
            <person name="Katzourakis A."/>
            <person name="Burkitt-Gray L."/>
            <person name="Ray D.A."/>
            <person name="Sullivan K.A.M."/>
            <person name="Roscito J.G."/>
            <person name="Kirilenko B.M."/>
            <person name="Davalos L.M."/>
            <person name="Corthals A.P."/>
            <person name="Power M.L."/>
            <person name="Jones G."/>
            <person name="Ransome R.D."/>
            <person name="Dechmann D.K.N."/>
            <person name="Locatelli A.G."/>
            <person name="Puechmaille S.J."/>
            <person name="Fedrigo O."/>
            <person name="Jarvis E.D."/>
            <person name="Hiller M."/>
            <person name="Vernes S.C."/>
            <person name="Myers E.W."/>
            <person name="Teeling E.C."/>
        </authorList>
    </citation>
    <scope>NUCLEOTIDE SEQUENCE [LARGE SCALE GENOMIC DNA]</scope>
    <source>
        <strain evidence="2">Bat1K_MPI-CBG_1</strain>
    </source>
</reference>
<protein>
    <submittedName>
        <fullName evidence="2">Uncharacterized protein</fullName>
    </submittedName>
</protein>
<dbReference type="EMBL" id="JABVXQ010000015">
    <property type="protein sequence ID" value="KAF6074878.1"/>
    <property type="molecule type" value="Genomic_DNA"/>
</dbReference>
<keyword evidence="1" id="KW-1133">Transmembrane helix</keyword>
<evidence type="ECO:0000313" key="2">
    <source>
        <dbReference type="EMBL" id="KAF6074878.1"/>
    </source>
</evidence>
<evidence type="ECO:0000313" key="3">
    <source>
        <dbReference type="Proteomes" id="UP000664940"/>
    </source>
</evidence>
<keyword evidence="1" id="KW-0472">Membrane</keyword>
<feature type="transmembrane region" description="Helical" evidence="1">
    <location>
        <begin position="96"/>
        <end position="115"/>
    </location>
</feature>